<proteinExistence type="predicted"/>
<feature type="compositionally biased region" description="Low complexity" evidence="1">
    <location>
        <begin position="32"/>
        <end position="43"/>
    </location>
</feature>
<gene>
    <name evidence="2" type="ORF">Glove_410g107</name>
</gene>
<dbReference type="Proteomes" id="UP000266861">
    <property type="component" value="Unassembled WGS sequence"/>
</dbReference>
<feature type="compositionally biased region" description="Basic residues" evidence="1">
    <location>
        <begin position="49"/>
        <end position="58"/>
    </location>
</feature>
<protein>
    <submittedName>
        <fullName evidence="2">Uncharacterized protein</fullName>
    </submittedName>
</protein>
<dbReference type="AlphaFoldDB" id="A0A397H631"/>
<evidence type="ECO:0000313" key="2">
    <source>
        <dbReference type="EMBL" id="RHZ55880.1"/>
    </source>
</evidence>
<dbReference type="SMART" id="SM00384">
    <property type="entry name" value="AT_hook"/>
    <property type="match status" value="2"/>
</dbReference>
<feature type="compositionally biased region" description="Polar residues" evidence="1">
    <location>
        <begin position="1"/>
        <end position="19"/>
    </location>
</feature>
<sequence>MNNMNKSTSTIDIASNSNPTRKRGRPKKEKASTTSTSTTTTTTPMATPPRKRGRPRKIQKSDDIPDYKKIAKIKEYIKKHVPSVTKDTEDNVSEKSKKMAQELWDKVNDYEQKYLG</sequence>
<organism evidence="2 3">
    <name type="scientific">Diversispora epigaea</name>
    <dbReference type="NCBI Taxonomy" id="1348612"/>
    <lineage>
        <taxon>Eukaryota</taxon>
        <taxon>Fungi</taxon>
        <taxon>Fungi incertae sedis</taxon>
        <taxon>Mucoromycota</taxon>
        <taxon>Glomeromycotina</taxon>
        <taxon>Glomeromycetes</taxon>
        <taxon>Diversisporales</taxon>
        <taxon>Diversisporaceae</taxon>
        <taxon>Diversispora</taxon>
    </lineage>
</organism>
<name>A0A397H631_9GLOM</name>
<dbReference type="InterPro" id="IPR017956">
    <property type="entry name" value="AT_hook_DNA-bd_motif"/>
</dbReference>
<dbReference type="GO" id="GO:0003677">
    <property type="term" value="F:DNA binding"/>
    <property type="evidence" value="ECO:0007669"/>
    <property type="project" value="InterPro"/>
</dbReference>
<feature type="region of interest" description="Disordered" evidence="1">
    <location>
        <begin position="1"/>
        <end position="66"/>
    </location>
</feature>
<accession>A0A397H631</accession>
<dbReference type="PRINTS" id="PR00929">
    <property type="entry name" value="ATHOOK"/>
</dbReference>
<reference evidence="2 3" key="1">
    <citation type="submission" date="2018-08" db="EMBL/GenBank/DDBJ databases">
        <title>Genome and evolution of the arbuscular mycorrhizal fungus Diversispora epigaea (formerly Glomus versiforme) and its bacterial endosymbionts.</title>
        <authorList>
            <person name="Sun X."/>
            <person name="Fei Z."/>
            <person name="Harrison M."/>
        </authorList>
    </citation>
    <scope>NUCLEOTIDE SEQUENCE [LARGE SCALE GENOMIC DNA]</scope>
    <source>
        <strain evidence="2 3">IT104</strain>
    </source>
</reference>
<dbReference type="EMBL" id="PQFF01000364">
    <property type="protein sequence ID" value="RHZ55880.1"/>
    <property type="molecule type" value="Genomic_DNA"/>
</dbReference>
<evidence type="ECO:0000313" key="3">
    <source>
        <dbReference type="Proteomes" id="UP000266861"/>
    </source>
</evidence>
<comment type="caution">
    <text evidence="2">The sequence shown here is derived from an EMBL/GenBank/DDBJ whole genome shotgun (WGS) entry which is preliminary data.</text>
</comment>
<dbReference type="Pfam" id="PF02178">
    <property type="entry name" value="AT_hook"/>
    <property type="match status" value="2"/>
</dbReference>
<evidence type="ECO:0000256" key="1">
    <source>
        <dbReference type="SAM" id="MobiDB-lite"/>
    </source>
</evidence>
<keyword evidence="3" id="KW-1185">Reference proteome</keyword>